<dbReference type="GO" id="GO:0005829">
    <property type="term" value="C:cytosol"/>
    <property type="evidence" value="ECO:0007669"/>
    <property type="project" value="TreeGrafter"/>
</dbReference>
<dbReference type="AlphaFoldDB" id="A0A9W6Z2S6"/>
<dbReference type="PROSITE" id="PS00671">
    <property type="entry name" value="D_2_HYDROXYACID_DH_3"/>
    <property type="match status" value="1"/>
</dbReference>
<evidence type="ECO:0000259" key="3">
    <source>
        <dbReference type="Pfam" id="PF02826"/>
    </source>
</evidence>
<proteinExistence type="predicted"/>
<comment type="caution">
    <text evidence="4">The sequence shown here is derived from an EMBL/GenBank/DDBJ whole genome shotgun (WGS) entry which is preliminary data.</text>
</comment>
<dbReference type="SUPFAM" id="SSF51735">
    <property type="entry name" value="NAD(P)-binding Rossmann-fold domains"/>
    <property type="match status" value="1"/>
</dbReference>
<dbReference type="GO" id="GO:0016618">
    <property type="term" value="F:hydroxypyruvate reductase [NAD(P)H] activity"/>
    <property type="evidence" value="ECO:0007669"/>
    <property type="project" value="TreeGrafter"/>
</dbReference>
<accession>A0A9W6Z2S6</accession>
<evidence type="ECO:0000313" key="4">
    <source>
        <dbReference type="EMBL" id="GMG49681.1"/>
    </source>
</evidence>
<dbReference type="PANTHER" id="PTHR10996:SF178">
    <property type="entry name" value="2-HYDROXYACID DEHYDROGENASE YGL185C-RELATED"/>
    <property type="match status" value="1"/>
</dbReference>
<evidence type="ECO:0000256" key="2">
    <source>
        <dbReference type="ARBA" id="ARBA00023027"/>
    </source>
</evidence>
<keyword evidence="2" id="KW-0520">NAD</keyword>
<sequence>MDIVYFGRSRKVEYEKQIPGLKFYSNLNDMLSVTDCLFVACPLNEQTRHLINFDSFKHMKDKVRLVNIARGPIVENEAVIDALERGQLVGAGFDVYEFEPEVDQRLIDNYKVTLLPHVGVSSKDSFKAFERKCVDNLIKYFYTNEKPDAVNKELLEK</sequence>
<dbReference type="InterPro" id="IPR029753">
    <property type="entry name" value="D-isomer_DH_CS"/>
</dbReference>
<evidence type="ECO:0000313" key="5">
    <source>
        <dbReference type="Proteomes" id="UP001165063"/>
    </source>
</evidence>
<keyword evidence="1" id="KW-0560">Oxidoreductase</keyword>
<dbReference type="EMBL" id="BSXU01005011">
    <property type="protein sequence ID" value="GMG49681.1"/>
    <property type="molecule type" value="Genomic_DNA"/>
</dbReference>
<dbReference type="Gene3D" id="3.40.50.720">
    <property type="entry name" value="NAD(P)-binding Rossmann-like Domain"/>
    <property type="match status" value="2"/>
</dbReference>
<organism evidence="4 5">
    <name type="scientific">Ambrosiozyma monospora</name>
    <name type="common">Yeast</name>
    <name type="synonym">Endomycopsis monosporus</name>
    <dbReference type="NCBI Taxonomy" id="43982"/>
    <lineage>
        <taxon>Eukaryota</taxon>
        <taxon>Fungi</taxon>
        <taxon>Dikarya</taxon>
        <taxon>Ascomycota</taxon>
        <taxon>Saccharomycotina</taxon>
        <taxon>Pichiomycetes</taxon>
        <taxon>Pichiales</taxon>
        <taxon>Pichiaceae</taxon>
        <taxon>Ambrosiozyma</taxon>
    </lineage>
</organism>
<dbReference type="InterPro" id="IPR036291">
    <property type="entry name" value="NAD(P)-bd_dom_sf"/>
</dbReference>
<dbReference type="InterPro" id="IPR006140">
    <property type="entry name" value="D-isomer_DH_NAD-bd"/>
</dbReference>
<dbReference type="PANTHER" id="PTHR10996">
    <property type="entry name" value="2-HYDROXYACID DEHYDROGENASE-RELATED"/>
    <property type="match status" value="1"/>
</dbReference>
<dbReference type="InterPro" id="IPR050223">
    <property type="entry name" value="D-isomer_2-hydroxyacid_DH"/>
</dbReference>
<dbReference type="Pfam" id="PF02826">
    <property type="entry name" value="2-Hacid_dh_C"/>
    <property type="match status" value="1"/>
</dbReference>
<protein>
    <submittedName>
        <fullName evidence="4">Unnamed protein product</fullName>
    </submittedName>
</protein>
<dbReference type="OrthoDB" id="298012at2759"/>
<keyword evidence="5" id="KW-1185">Reference proteome</keyword>
<gene>
    <name evidence="4" type="ORF">Amon01_000713200</name>
</gene>
<feature type="domain" description="D-isomer specific 2-hydroxyacid dehydrogenase NAD-binding" evidence="3">
    <location>
        <begin position="1"/>
        <end position="119"/>
    </location>
</feature>
<dbReference type="Proteomes" id="UP001165063">
    <property type="component" value="Unassembled WGS sequence"/>
</dbReference>
<dbReference type="GO" id="GO:0051287">
    <property type="term" value="F:NAD binding"/>
    <property type="evidence" value="ECO:0007669"/>
    <property type="project" value="InterPro"/>
</dbReference>
<evidence type="ECO:0000256" key="1">
    <source>
        <dbReference type="ARBA" id="ARBA00023002"/>
    </source>
</evidence>
<reference evidence="4" key="1">
    <citation type="submission" date="2023-04" db="EMBL/GenBank/DDBJ databases">
        <title>Ambrosiozyma monospora NBRC 1965.</title>
        <authorList>
            <person name="Ichikawa N."/>
            <person name="Sato H."/>
            <person name="Tonouchi N."/>
        </authorList>
    </citation>
    <scope>NUCLEOTIDE SEQUENCE</scope>
    <source>
        <strain evidence="4">NBRC 1965</strain>
    </source>
</reference>
<name>A0A9W6Z2S6_AMBMO</name>
<dbReference type="GO" id="GO:0030267">
    <property type="term" value="F:glyoxylate reductase (NADPH) activity"/>
    <property type="evidence" value="ECO:0007669"/>
    <property type="project" value="TreeGrafter"/>
</dbReference>